<dbReference type="GO" id="GO:0015228">
    <property type="term" value="F:coenzyme A transmembrane transporter activity"/>
    <property type="evidence" value="ECO:0000318"/>
    <property type="project" value="GO_Central"/>
</dbReference>
<feature type="repeat" description="Solcar" evidence="9">
    <location>
        <begin position="212"/>
        <end position="302"/>
    </location>
</feature>
<name>B3RW56_TRIAD</name>
<keyword evidence="3 10" id="KW-0813">Transport</keyword>
<proteinExistence type="inferred from homology"/>
<evidence type="ECO:0000256" key="9">
    <source>
        <dbReference type="PROSITE-ProRule" id="PRU00282"/>
    </source>
</evidence>
<evidence type="ECO:0000313" key="12">
    <source>
        <dbReference type="Proteomes" id="UP000009022"/>
    </source>
</evidence>
<dbReference type="Proteomes" id="UP000009022">
    <property type="component" value="Unassembled WGS sequence"/>
</dbReference>
<evidence type="ECO:0000256" key="4">
    <source>
        <dbReference type="ARBA" id="ARBA00022692"/>
    </source>
</evidence>
<dbReference type="InterPro" id="IPR023395">
    <property type="entry name" value="MCP_dom_sf"/>
</dbReference>
<dbReference type="AlphaFoldDB" id="B3RW56"/>
<evidence type="ECO:0000256" key="6">
    <source>
        <dbReference type="ARBA" id="ARBA00022792"/>
    </source>
</evidence>
<gene>
    <name evidence="11" type="ORF">TRIADDRAFT_23427</name>
</gene>
<dbReference type="PRINTS" id="PR00926">
    <property type="entry name" value="MITOCARRIER"/>
</dbReference>
<feature type="repeat" description="Solcar" evidence="9">
    <location>
        <begin position="103"/>
        <end position="192"/>
    </location>
</feature>
<keyword evidence="6" id="KW-0999">Mitochondrion inner membrane</keyword>
<protein>
    <submittedName>
        <fullName evidence="11">Uncharacterized protein</fullName>
    </submittedName>
</protein>
<keyword evidence="7" id="KW-0496">Mitochondrion</keyword>
<dbReference type="OrthoDB" id="270584at2759"/>
<dbReference type="InterPro" id="IPR002067">
    <property type="entry name" value="MCP"/>
</dbReference>
<comment type="similarity">
    <text evidence="2 10">Belongs to the mitochondrial carrier (TC 2.A.29) family.</text>
</comment>
<dbReference type="PhylomeDB" id="B3RW56"/>
<dbReference type="GO" id="GO:1990559">
    <property type="term" value="P:mitochondrial coenzyme A transmembrane transport"/>
    <property type="evidence" value="ECO:0000318"/>
    <property type="project" value="GO_Central"/>
</dbReference>
<dbReference type="GO" id="GO:0005743">
    <property type="term" value="C:mitochondrial inner membrane"/>
    <property type="evidence" value="ECO:0000318"/>
    <property type="project" value="GO_Central"/>
</dbReference>
<dbReference type="CTD" id="6753366"/>
<dbReference type="OMA" id="YKMSVPK"/>
<dbReference type="STRING" id="10228.B3RW56"/>
<dbReference type="HOGENOM" id="CLU_015166_10_1_1"/>
<evidence type="ECO:0000256" key="5">
    <source>
        <dbReference type="ARBA" id="ARBA00022737"/>
    </source>
</evidence>
<dbReference type="SUPFAM" id="SSF103506">
    <property type="entry name" value="Mitochondrial carrier"/>
    <property type="match status" value="1"/>
</dbReference>
<dbReference type="PROSITE" id="PS50920">
    <property type="entry name" value="SOLCAR"/>
    <property type="match status" value="3"/>
</dbReference>
<organism evidence="11 12">
    <name type="scientific">Trichoplax adhaerens</name>
    <name type="common">Trichoplax reptans</name>
    <dbReference type="NCBI Taxonomy" id="10228"/>
    <lineage>
        <taxon>Eukaryota</taxon>
        <taxon>Metazoa</taxon>
        <taxon>Placozoa</taxon>
        <taxon>Uniplacotomia</taxon>
        <taxon>Trichoplacea</taxon>
        <taxon>Trichoplacidae</taxon>
        <taxon>Trichoplax</taxon>
    </lineage>
</organism>
<dbReference type="GeneID" id="6753366"/>
<dbReference type="Pfam" id="PF00153">
    <property type="entry name" value="Mito_carr"/>
    <property type="match status" value="3"/>
</dbReference>
<evidence type="ECO:0000256" key="10">
    <source>
        <dbReference type="RuleBase" id="RU000488"/>
    </source>
</evidence>
<evidence type="ECO:0000256" key="7">
    <source>
        <dbReference type="ARBA" id="ARBA00023128"/>
    </source>
</evidence>
<evidence type="ECO:0000256" key="1">
    <source>
        <dbReference type="ARBA" id="ARBA00004448"/>
    </source>
</evidence>
<evidence type="ECO:0000313" key="11">
    <source>
        <dbReference type="EMBL" id="EDV26120.1"/>
    </source>
</evidence>
<dbReference type="Gene3D" id="1.50.40.10">
    <property type="entry name" value="Mitochondrial carrier domain"/>
    <property type="match status" value="1"/>
</dbReference>
<keyword evidence="5" id="KW-0677">Repeat</keyword>
<evidence type="ECO:0000256" key="8">
    <source>
        <dbReference type="ARBA" id="ARBA00023136"/>
    </source>
</evidence>
<keyword evidence="12" id="KW-1185">Reference proteome</keyword>
<dbReference type="KEGG" id="tad:TRIADDRAFT_23427"/>
<dbReference type="EMBL" id="DS985244">
    <property type="protein sequence ID" value="EDV26120.1"/>
    <property type="molecule type" value="Genomic_DNA"/>
</dbReference>
<keyword evidence="8 9" id="KW-0472">Membrane</keyword>
<dbReference type="InParanoid" id="B3RW56"/>
<reference evidence="11 12" key="1">
    <citation type="journal article" date="2008" name="Nature">
        <title>The Trichoplax genome and the nature of placozoans.</title>
        <authorList>
            <person name="Srivastava M."/>
            <person name="Begovic E."/>
            <person name="Chapman J."/>
            <person name="Putnam N.H."/>
            <person name="Hellsten U."/>
            <person name="Kawashima T."/>
            <person name="Kuo A."/>
            <person name="Mitros T."/>
            <person name="Salamov A."/>
            <person name="Carpenter M.L."/>
            <person name="Signorovitch A.Y."/>
            <person name="Moreno M.A."/>
            <person name="Kamm K."/>
            <person name="Grimwood J."/>
            <person name="Schmutz J."/>
            <person name="Shapiro H."/>
            <person name="Grigoriev I.V."/>
            <person name="Buss L.W."/>
            <person name="Schierwater B."/>
            <person name="Dellaporta S.L."/>
            <person name="Rokhsar D.S."/>
        </authorList>
    </citation>
    <scope>NUCLEOTIDE SEQUENCE [LARGE SCALE GENOMIC DNA]</scope>
    <source>
        <strain evidence="11 12">Grell-BS-1999</strain>
    </source>
</reference>
<evidence type="ECO:0000256" key="3">
    <source>
        <dbReference type="ARBA" id="ARBA00022448"/>
    </source>
</evidence>
<dbReference type="eggNOG" id="KOG0752">
    <property type="taxonomic scope" value="Eukaryota"/>
</dbReference>
<accession>B3RW56</accession>
<dbReference type="InterPro" id="IPR018108">
    <property type="entry name" value="MCP_transmembrane"/>
</dbReference>
<dbReference type="FunCoup" id="B3RW56">
    <property type="interactions" value="551"/>
</dbReference>
<feature type="repeat" description="Solcar" evidence="9">
    <location>
        <begin position="11"/>
        <end position="97"/>
    </location>
</feature>
<sequence>MASSTPVSKRDYILKSFFAGGIAGCCAKTTTAPLDRLKILLQARSVTYSHLGIAGGFKAIYQNEGWKGYYRGNGAMMVRVFPYAAIQFMSYEQYKKVLLSIHDGQAMKLLSGSLAGITAVAFTYPLDVIRARLAYQVTGKLQLYDGILHAFKKIYQTEGGIRAFYRGYFPTVLGMIPYAGLSFYTFETLKSLCLQYFINITTVVDHNGEKRLRIPASLLCGGVAGAVAQTISYPLDVVRRQMQLAAIIPDGNNERQWRAVLSHVVQKYGIVGGLYRGMSINYYRAIPQVAVSFATYELMKRVLKI</sequence>
<dbReference type="PANTHER" id="PTHR24089">
    <property type="entry name" value="SOLUTE CARRIER FAMILY 25"/>
    <property type="match status" value="1"/>
</dbReference>
<dbReference type="InterPro" id="IPR002167">
    <property type="entry name" value="GDC-like"/>
</dbReference>
<comment type="subcellular location">
    <subcellularLocation>
        <location evidence="1">Mitochondrion inner membrane</location>
        <topology evidence="1">Multi-pass membrane protein</topology>
    </subcellularLocation>
</comment>
<dbReference type="PRINTS" id="PR00928">
    <property type="entry name" value="GRAVESDC"/>
</dbReference>
<keyword evidence="4 9" id="KW-0812">Transmembrane</keyword>
<dbReference type="RefSeq" id="XP_002112153.1">
    <property type="nucleotide sequence ID" value="XM_002112117.1"/>
</dbReference>
<evidence type="ECO:0000256" key="2">
    <source>
        <dbReference type="ARBA" id="ARBA00006375"/>
    </source>
</evidence>